<accession>A0A073J3Y1</accession>
<dbReference type="EMBL" id="JAMD01000003">
    <property type="protein sequence ID" value="KEJ96679.1"/>
    <property type="molecule type" value="Genomic_DNA"/>
</dbReference>
<feature type="domain" description="Activator of Hsp90 ATPase homologue 1/2-like C-terminal" evidence="2">
    <location>
        <begin position="16"/>
        <end position="151"/>
    </location>
</feature>
<sequence>MELDPQTDLTFTRKIDVSPALLWECWTTPEHIKAFFVPKPHKVTACEIDLRTGGRFNTTFEVEGNTMENNGVFLELIPQRKLVFTDTYSEGWKPNPDPFMTAIVEFEDDGAGGTIYTATARHRSAESRQNHEDMGFFDGWGTVVDQLAAYAKTL</sequence>
<name>A0A073J3Y1_9RHOB</name>
<gene>
    <name evidence="3" type="ORF">SUH3_15090</name>
</gene>
<dbReference type="InterPro" id="IPR013538">
    <property type="entry name" value="ASHA1/2-like_C"/>
</dbReference>
<comment type="caution">
    <text evidence="3">The sequence shown here is derived from an EMBL/GenBank/DDBJ whole genome shotgun (WGS) entry which is preliminary data.</text>
</comment>
<evidence type="ECO:0000256" key="1">
    <source>
        <dbReference type="ARBA" id="ARBA00006817"/>
    </source>
</evidence>
<evidence type="ECO:0000313" key="4">
    <source>
        <dbReference type="Proteomes" id="UP000027746"/>
    </source>
</evidence>
<dbReference type="OrthoDB" id="9805228at2"/>
<reference evidence="3 4" key="1">
    <citation type="submission" date="2014-01" db="EMBL/GenBank/DDBJ databases">
        <title>Sulfitobacter sp. H3 (MCCC 1A00686) Genome Sequencing.</title>
        <authorList>
            <person name="Lai Q."/>
            <person name="Hong Z."/>
        </authorList>
    </citation>
    <scope>NUCLEOTIDE SEQUENCE [LARGE SCALE GENOMIC DNA]</scope>
    <source>
        <strain evidence="3 4">H3</strain>
    </source>
</reference>
<dbReference type="Pfam" id="PF08327">
    <property type="entry name" value="AHSA1"/>
    <property type="match status" value="1"/>
</dbReference>
<proteinExistence type="inferred from homology"/>
<keyword evidence="4" id="KW-1185">Reference proteome</keyword>
<evidence type="ECO:0000313" key="3">
    <source>
        <dbReference type="EMBL" id="KEJ96679.1"/>
    </source>
</evidence>
<evidence type="ECO:0000259" key="2">
    <source>
        <dbReference type="Pfam" id="PF08327"/>
    </source>
</evidence>
<dbReference type="CDD" id="cd08896">
    <property type="entry name" value="SRPBCC_CalC_Aha1-like_3"/>
    <property type="match status" value="1"/>
</dbReference>
<dbReference type="AlphaFoldDB" id="A0A073J3Y1"/>
<dbReference type="Proteomes" id="UP000027746">
    <property type="component" value="Unassembled WGS sequence"/>
</dbReference>
<protein>
    <submittedName>
        <fullName evidence="3">Polyketide cyclase</fullName>
    </submittedName>
</protein>
<dbReference type="SUPFAM" id="SSF55961">
    <property type="entry name" value="Bet v1-like"/>
    <property type="match status" value="1"/>
</dbReference>
<dbReference type="InterPro" id="IPR023393">
    <property type="entry name" value="START-like_dom_sf"/>
</dbReference>
<organism evidence="3 4">
    <name type="scientific">Pseudosulfitobacter pseudonitzschiae</name>
    <dbReference type="NCBI Taxonomy" id="1402135"/>
    <lineage>
        <taxon>Bacteria</taxon>
        <taxon>Pseudomonadati</taxon>
        <taxon>Pseudomonadota</taxon>
        <taxon>Alphaproteobacteria</taxon>
        <taxon>Rhodobacterales</taxon>
        <taxon>Roseobacteraceae</taxon>
        <taxon>Pseudosulfitobacter</taxon>
    </lineage>
</organism>
<comment type="similarity">
    <text evidence="1">Belongs to the AHA1 family.</text>
</comment>
<dbReference type="GeneID" id="68869003"/>
<dbReference type="RefSeq" id="WP_037924221.1">
    <property type="nucleotide sequence ID" value="NZ_CP054599.1"/>
</dbReference>
<dbReference type="Gene3D" id="3.30.530.20">
    <property type="match status" value="1"/>
</dbReference>